<reference evidence="6 7" key="1">
    <citation type="submission" date="2016-03" db="EMBL/GenBank/DDBJ databases">
        <title>Genome sequence of Mycoplasma gallinarum strain Mgn_IPT.</title>
        <authorList>
            <person name="Yacoub E."/>
            <person name="Sirand-Pugnet P."/>
            <person name="Barre A."/>
            <person name="Maurier F."/>
            <person name="Blanchard A."/>
            <person name="Ben Abdelmoumen B.M."/>
        </authorList>
    </citation>
    <scope>NUCLEOTIDE SEQUENCE [LARGE SCALE GENOMIC DNA]</scope>
    <source>
        <strain evidence="6 7">Mgn_IPT</strain>
    </source>
</reference>
<dbReference type="PANTHER" id="PTHR11560">
    <property type="entry name" value="39S RIBOSOMAL PROTEIN L10, MITOCHONDRIAL"/>
    <property type="match status" value="1"/>
</dbReference>
<dbReference type="GO" id="GO:0015934">
    <property type="term" value="C:large ribosomal subunit"/>
    <property type="evidence" value="ECO:0007669"/>
    <property type="project" value="InterPro"/>
</dbReference>
<protein>
    <recommendedName>
        <fullName evidence="4 5">Large ribosomal subunit protein uL10</fullName>
    </recommendedName>
</protein>
<dbReference type="STRING" id="29557.MGALLINA_01450"/>
<name>A0A168RLU1_9BACT</name>
<dbReference type="HAMAP" id="MF_00362">
    <property type="entry name" value="Ribosomal_uL10"/>
    <property type="match status" value="1"/>
</dbReference>
<dbReference type="GO" id="GO:0003735">
    <property type="term" value="F:structural constituent of ribosome"/>
    <property type="evidence" value="ECO:0007669"/>
    <property type="project" value="InterPro"/>
</dbReference>
<dbReference type="Gene3D" id="3.30.70.1730">
    <property type="match status" value="1"/>
</dbReference>
<keyword evidence="5" id="KW-0699">rRNA-binding</keyword>
<evidence type="ECO:0000313" key="6">
    <source>
        <dbReference type="EMBL" id="OAB49103.1"/>
    </source>
</evidence>
<gene>
    <name evidence="5 6" type="primary">rplJ</name>
    <name evidence="6" type="ORF">MGALLINA_01450</name>
</gene>
<comment type="function">
    <text evidence="5">Forms part of the ribosomal stalk, playing a central role in the interaction of the ribosome with GTP-bound translation factors.</text>
</comment>
<keyword evidence="3 5" id="KW-0687">Ribonucleoprotein</keyword>
<dbReference type="InterPro" id="IPR002363">
    <property type="entry name" value="Ribosomal_uL10_CS_bac"/>
</dbReference>
<keyword evidence="7" id="KW-1185">Reference proteome</keyword>
<dbReference type="InterPro" id="IPR022973">
    <property type="entry name" value="Ribosomal_uL10_bac"/>
</dbReference>
<proteinExistence type="inferred from homology"/>
<dbReference type="InterPro" id="IPR001790">
    <property type="entry name" value="Ribosomal_uL10"/>
</dbReference>
<keyword evidence="5" id="KW-0694">RNA-binding</keyword>
<dbReference type="EMBL" id="LVLH01000020">
    <property type="protein sequence ID" value="OAB49103.1"/>
    <property type="molecule type" value="Genomic_DNA"/>
</dbReference>
<dbReference type="InterPro" id="IPR047865">
    <property type="entry name" value="Ribosomal_uL10_bac_type"/>
</dbReference>
<dbReference type="InterPro" id="IPR043141">
    <property type="entry name" value="Ribosomal_uL10-like_sf"/>
</dbReference>
<evidence type="ECO:0000256" key="2">
    <source>
        <dbReference type="ARBA" id="ARBA00022980"/>
    </source>
</evidence>
<dbReference type="OrthoDB" id="9808307at2"/>
<dbReference type="SUPFAM" id="SSF160369">
    <property type="entry name" value="Ribosomal protein L10-like"/>
    <property type="match status" value="1"/>
</dbReference>
<evidence type="ECO:0000313" key="7">
    <source>
        <dbReference type="Proteomes" id="UP000076983"/>
    </source>
</evidence>
<dbReference type="GO" id="GO:0070180">
    <property type="term" value="F:large ribosomal subunit rRNA binding"/>
    <property type="evidence" value="ECO:0007669"/>
    <property type="project" value="UniProtKB-UniRule"/>
</dbReference>
<organism evidence="6 7">
    <name type="scientific">Mycoplasmopsis gallinarum</name>
    <dbReference type="NCBI Taxonomy" id="29557"/>
    <lineage>
        <taxon>Bacteria</taxon>
        <taxon>Bacillati</taxon>
        <taxon>Mycoplasmatota</taxon>
        <taxon>Mycoplasmoidales</taxon>
        <taxon>Metamycoplasmataceae</taxon>
        <taxon>Mycoplasmopsis</taxon>
    </lineage>
</organism>
<evidence type="ECO:0000256" key="4">
    <source>
        <dbReference type="ARBA" id="ARBA00035202"/>
    </source>
</evidence>
<dbReference type="Proteomes" id="UP000076983">
    <property type="component" value="Unassembled WGS sequence"/>
</dbReference>
<dbReference type="PROSITE" id="PS01109">
    <property type="entry name" value="RIBOSOMAL_L10"/>
    <property type="match status" value="1"/>
</dbReference>
<accession>A0A168RLU1</accession>
<keyword evidence="2 5" id="KW-0689">Ribosomal protein</keyword>
<evidence type="ECO:0000256" key="3">
    <source>
        <dbReference type="ARBA" id="ARBA00023274"/>
    </source>
</evidence>
<comment type="similarity">
    <text evidence="1 5">Belongs to the universal ribosomal protein uL10 family.</text>
</comment>
<dbReference type="PATRIC" id="fig|29557.3.peg.130"/>
<comment type="caution">
    <text evidence="6">The sequence shown here is derived from an EMBL/GenBank/DDBJ whole genome shotgun (WGS) entry which is preliminary data.</text>
</comment>
<dbReference type="NCBIfam" id="NF000955">
    <property type="entry name" value="PRK00099.1-1"/>
    <property type="match status" value="1"/>
</dbReference>
<dbReference type="GO" id="GO:0006412">
    <property type="term" value="P:translation"/>
    <property type="evidence" value="ECO:0007669"/>
    <property type="project" value="UniProtKB-UniRule"/>
</dbReference>
<dbReference type="AlphaFoldDB" id="A0A168RLU1"/>
<dbReference type="CDD" id="cd05797">
    <property type="entry name" value="Ribosomal_L10"/>
    <property type="match status" value="1"/>
</dbReference>
<dbReference type="Pfam" id="PF00466">
    <property type="entry name" value="Ribosomal_L10"/>
    <property type="match status" value="1"/>
</dbReference>
<evidence type="ECO:0000256" key="5">
    <source>
        <dbReference type="HAMAP-Rule" id="MF_00362"/>
    </source>
</evidence>
<comment type="subunit">
    <text evidence="5">Part of the ribosomal stalk of the 50S ribosomal subunit. The N-terminus interacts with L11 and the large rRNA to form the base of the stalk. The C-terminus forms an elongated spine to which L12 dimers bind in a sequential fashion forming a multimeric L10(L12)X complex.</text>
</comment>
<sequence length="164" mass="18442">MSVNHKSALRITKEQTVQEIKDLLSSKQTLLVAEYRGLSVAELTKLRVEAKKQNLQVKVFKNRLLKLAAKELNIDLDQFLTGPNLFIFGDDTNAVFKLGVSFAKENKLFVNKAGIYEQNVIDAKGVQEVATLPNYEEALTILARSLMSPLQQLSLSLKMFSEKE</sequence>
<dbReference type="RefSeq" id="WP_063625958.1">
    <property type="nucleotide sequence ID" value="NZ_LVLH01000020.1"/>
</dbReference>
<evidence type="ECO:0000256" key="1">
    <source>
        <dbReference type="ARBA" id="ARBA00008889"/>
    </source>
</evidence>